<comment type="caution">
    <text evidence="2">The sequence shown here is derived from an EMBL/GenBank/DDBJ whole genome shotgun (WGS) entry which is preliminary data.</text>
</comment>
<dbReference type="AlphaFoldDB" id="A0A9D4G1S1"/>
<keyword evidence="1" id="KW-0732">Signal</keyword>
<feature type="chain" id="PRO_5039656063" evidence="1">
    <location>
        <begin position="21"/>
        <end position="187"/>
    </location>
</feature>
<name>A0A9D4G1S1_DREPO</name>
<evidence type="ECO:0000313" key="3">
    <source>
        <dbReference type="Proteomes" id="UP000828390"/>
    </source>
</evidence>
<evidence type="ECO:0000256" key="1">
    <source>
        <dbReference type="SAM" id="SignalP"/>
    </source>
</evidence>
<protein>
    <submittedName>
        <fullName evidence="2">Uncharacterized protein</fullName>
    </submittedName>
</protein>
<organism evidence="2 3">
    <name type="scientific">Dreissena polymorpha</name>
    <name type="common">Zebra mussel</name>
    <name type="synonym">Mytilus polymorpha</name>
    <dbReference type="NCBI Taxonomy" id="45954"/>
    <lineage>
        <taxon>Eukaryota</taxon>
        <taxon>Metazoa</taxon>
        <taxon>Spiralia</taxon>
        <taxon>Lophotrochozoa</taxon>
        <taxon>Mollusca</taxon>
        <taxon>Bivalvia</taxon>
        <taxon>Autobranchia</taxon>
        <taxon>Heteroconchia</taxon>
        <taxon>Euheterodonta</taxon>
        <taxon>Imparidentia</taxon>
        <taxon>Neoheterodontei</taxon>
        <taxon>Myida</taxon>
        <taxon>Dreissenoidea</taxon>
        <taxon>Dreissenidae</taxon>
        <taxon>Dreissena</taxon>
    </lineage>
</organism>
<dbReference type="Proteomes" id="UP000828390">
    <property type="component" value="Unassembled WGS sequence"/>
</dbReference>
<reference evidence="2" key="2">
    <citation type="submission" date="2020-11" db="EMBL/GenBank/DDBJ databases">
        <authorList>
            <person name="McCartney M.A."/>
            <person name="Auch B."/>
            <person name="Kono T."/>
            <person name="Mallez S."/>
            <person name="Becker A."/>
            <person name="Gohl D.M."/>
            <person name="Silverstein K.A.T."/>
            <person name="Koren S."/>
            <person name="Bechman K.B."/>
            <person name="Herman A."/>
            <person name="Abrahante J.E."/>
            <person name="Garbe J."/>
        </authorList>
    </citation>
    <scope>NUCLEOTIDE SEQUENCE</scope>
    <source>
        <strain evidence="2">Duluth1</strain>
        <tissue evidence="2">Whole animal</tissue>
    </source>
</reference>
<evidence type="ECO:0000313" key="2">
    <source>
        <dbReference type="EMBL" id="KAH3807554.1"/>
    </source>
</evidence>
<accession>A0A9D4G1S1</accession>
<dbReference type="OrthoDB" id="10484632at2759"/>
<dbReference type="EMBL" id="JAIWYP010000006">
    <property type="protein sequence ID" value="KAH3807554.1"/>
    <property type="molecule type" value="Genomic_DNA"/>
</dbReference>
<proteinExistence type="predicted"/>
<reference evidence="2" key="1">
    <citation type="journal article" date="2019" name="bioRxiv">
        <title>The Genome of the Zebra Mussel, Dreissena polymorpha: A Resource for Invasive Species Research.</title>
        <authorList>
            <person name="McCartney M.A."/>
            <person name="Auch B."/>
            <person name="Kono T."/>
            <person name="Mallez S."/>
            <person name="Zhang Y."/>
            <person name="Obille A."/>
            <person name="Becker A."/>
            <person name="Abrahante J.E."/>
            <person name="Garbe J."/>
            <person name="Badalamenti J.P."/>
            <person name="Herman A."/>
            <person name="Mangelson H."/>
            <person name="Liachko I."/>
            <person name="Sullivan S."/>
            <person name="Sone E.D."/>
            <person name="Koren S."/>
            <person name="Silverstein K.A.T."/>
            <person name="Beckman K.B."/>
            <person name="Gohl D.M."/>
        </authorList>
    </citation>
    <scope>NUCLEOTIDE SEQUENCE</scope>
    <source>
        <strain evidence="2">Duluth1</strain>
        <tissue evidence="2">Whole animal</tissue>
    </source>
</reference>
<keyword evidence="3" id="KW-1185">Reference proteome</keyword>
<gene>
    <name evidence="2" type="ORF">DPMN_135899</name>
</gene>
<sequence>MSSKYVLILLELCLTLMVSSSVIKRYQEIPLPVCPQQAVCSEIYGLQRRGLPDLYLNYVKCTCPAGSYCPERPGSQTLPADDDTWFGLCQLVSSLERCANGDVAQEMWPEGPQLNGVALTTVKCVCPRKNLIESRQSSSWTESIAASPESKYVYTLVCSDELQDDGLMTKRGRYGGSGNRGRFYFYK</sequence>
<feature type="signal peptide" evidence="1">
    <location>
        <begin position="1"/>
        <end position="20"/>
    </location>
</feature>